<keyword evidence="1" id="KW-0472">Membrane</keyword>
<dbReference type="PANTHER" id="PTHR36978">
    <property type="entry name" value="P-LOOP CONTAINING NUCLEOTIDE TRIPHOSPHATE HYDROLASE"/>
    <property type="match status" value="1"/>
</dbReference>
<evidence type="ECO:0008006" key="4">
    <source>
        <dbReference type="Google" id="ProtNLM"/>
    </source>
</evidence>
<dbReference type="InterPro" id="IPR040632">
    <property type="entry name" value="Sulfotransfer_4"/>
</dbReference>
<gene>
    <name evidence="2" type="ORF">E0L32_000264</name>
</gene>
<dbReference type="RefSeq" id="XP_030997641.1">
    <property type="nucleotide sequence ID" value="XM_031136851.1"/>
</dbReference>
<evidence type="ECO:0000313" key="2">
    <source>
        <dbReference type="EMBL" id="TPX15930.1"/>
    </source>
</evidence>
<dbReference type="GeneID" id="41967711"/>
<name>A0A507BHA1_9PEZI</name>
<accession>A0A507BHA1</accession>
<comment type="caution">
    <text evidence="2">The sequence shown here is derived from an EMBL/GenBank/DDBJ whole genome shotgun (WGS) entry which is preliminary data.</text>
</comment>
<reference evidence="2 3" key="1">
    <citation type="submission" date="2019-06" db="EMBL/GenBank/DDBJ databases">
        <title>Draft genome sequence of the filamentous fungus Phialemoniopsis curvata isolated from diesel fuel.</title>
        <authorList>
            <person name="Varaljay V.A."/>
            <person name="Lyon W.J."/>
            <person name="Crouch A.L."/>
            <person name="Drake C.E."/>
            <person name="Hollomon J.M."/>
            <person name="Nadeau L.J."/>
            <person name="Nunn H.S."/>
            <person name="Stevenson B.S."/>
            <person name="Bojanowski C.L."/>
            <person name="Crookes-Goodson W.J."/>
        </authorList>
    </citation>
    <scope>NUCLEOTIDE SEQUENCE [LARGE SCALE GENOMIC DNA]</scope>
    <source>
        <strain evidence="2 3">D216</strain>
    </source>
</reference>
<dbReference type="EMBL" id="SKBQ01000001">
    <property type="protein sequence ID" value="TPX15930.1"/>
    <property type="molecule type" value="Genomic_DNA"/>
</dbReference>
<dbReference type="Proteomes" id="UP000319257">
    <property type="component" value="Unassembled WGS sequence"/>
</dbReference>
<dbReference type="Pfam" id="PF17784">
    <property type="entry name" value="Sulfotransfer_4"/>
    <property type="match status" value="1"/>
</dbReference>
<dbReference type="SUPFAM" id="SSF52540">
    <property type="entry name" value="P-loop containing nucleoside triphosphate hydrolases"/>
    <property type="match status" value="1"/>
</dbReference>
<proteinExistence type="predicted"/>
<dbReference type="OrthoDB" id="408152at2759"/>
<keyword evidence="1" id="KW-0812">Transmembrane</keyword>
<dbReference type="AlphaFoldDB" id="A0A507BHA1"/>
<organism evidence="2 3">
    <name type="scientific">Thyridium curvatum</name>
    <dbReference type="NCBI Taxonomy" id="1093900"/>
    <lineage>
        <taxon>Eukaryota</taxon>
        <taxon>Fungi</taxon>
        <taxon>Dikarya</taxon>
        <taxon>Ascomycota</taxon>
        <taxon>Pezizomycotina</taxon>
        <taxon>Sordariomycetes</taxon>
        <taxon>Sordariomycetidae</taxon>
        <taxon>Thyridiales</taxon>
        <taxon>Thyridiaceae</taxon>
        <taxon>Thyridium</taxon>
    </lineage>
</organism>
<keyword evidence="1" id="KW-1133">Transmembrane helix</keyword>
<evidence type="ECO:0000256" key="1">
    <source>
        <dbReference type="SAM" id="Phobius"/>
    </source>
</evidence>
<protein>
    <recommendedName>
        <fullName evidence="4">P-loop containing nucleoside triphosphate hydrolase protein</fullName>
    </recommendedName>
</protein>
<keyword evidence="3" id="KW-1185">Reference proteome</keyword>
<feature type="transmembrane region" description="Helical" evidence="1">
    <location>
        <begin position="254"/>
        <end position="272"/>
    </location>
</feature>
<sequence length="278" mass="31865">MPRFIDELPPVDSPCPIKVVVVSLSRTGTAGLYKALKVLGFKPYHMAEVMHNRLPDAVILNEAVEAYRNKNIKSYTREDFDKWFGKYDSIVEVPSFFLDDFLAAYPDCKFILTERDPDRWVSSWRGTVAEEVAKGNTLQRRFVRFFDTFADNFISAVTKITDEWTGGKGLTEEGYAHSRQYCIDYWADVKKRIPADRLLCLKLEEGELGWHTICLYLGVEIPNQPWPERNEKESFRKGTAEVQAVSAANARKRMVFTLAPIVAVASIASWYYRALRKG</sequence>
<dbReference type="PANTHER" id="PTHR36978:SF4">
    <property type="entry name" value="P-LOOP CONTAINING NUCLEOSIDE TRIPHOSPHATE HYDROLASE PROTEIN"/>
    <property type="match status" value="1"/>
</dbReference>
<evidence type="ECO:0000313" key="3">
    <source>
        <dbReference type="Proteomes" id="UP000319257"/>
    </source>
</evidence>
<dbReference type="InterPro" id="IPR027417">
    <property type="entry name" value="P-loop_NTPase"/>
</dbReference>
<dbReference type="InParanoid" id="A0A507BHA1"/>
<dbReference type="STRING" id="1093900.A0A507BHA1"/>
<dbReference type="Gene3D" id="3.40.50.300">
    <property type="entry name" value="P-loop containing nucleotide triphosphate hydrolases"/>
    <property type="match status" value="1"/>
</dbReference>